<organism evidence="2 3">
    <name type="scientific">Cuscuta europaea</name>
    <name type="common">European dodder</name>
    <dbReference type="NCBI Taxonomy" id="41803"/>
    <lineage>
        <taxon>Eukaryota</taxon>
        <taxon>Viridiplantae</taxon>
        <taxon>Streptophyta</taxon>
        <taxon>Embryophyta</taxon>
        <taxon>Tracheophyta</taxon>
        <taxon>Spermatophyta</taxon>
        <taxon>Magnoliopsida</taxon>
        <taxon>eudicotyledons</taxon>
        <taxon>Gunneridae</taxon>
        <taxon>Pentapetalae</taxon>
        <taxon>asterids</taxon>
        <taxon>lamiids</taxon>
        <taxon>Solanales</taxon>
        <taxon>Convolvulaceae</taxon>
        <taxon>Cuscuteae</taxon>
        <taxon>Cuscuta</taxon>
        <taxon>Cuscuta subgen. Cuscuta</taxon>
    </lineage>
</organism>
<evidence type="ECO:0000259" key="1">
    <source>
        <dbReference type="Pfam" id="PF00582"/>
    </source>
</evidence>
<accession>A0A9P1EGD7</accession>
<dbReference type="CDD" id="cd00293">
    <property type="entry name" value="USP-like"/>
    <property type="match status" value="1"/>
</dbReference>
<keyword evidence="3" id="KW-1185">Reference proteome</keyword>
<dbReference type="InterPro" id="IPR006016">
    <property type="entry name" value="UspA"/>
</dbReference>
<dbReference type="SUPFAM" id="SSF52402">
    <property type="entry name" value="Adenine nucleotide alpha hydrolases-like"/>
    <property type="match status" value="1"/>
</dbReference>
<dbReference type="Pfam" id="PF00582">
    <property type="entry name" value="Usp"/>
    <property type="match status" value="1"/>
</dbReference>
<evidence type="ECO:0000313" key="3">
    <source>
        <dbReference type="Proteomes" id="UP001152484"/>
    </source>
</evidence>
<dbReference type="Gene3D" id="3.40.50.620">
    <property type="entry name" value="HUPs"/>
    <property type="match status" value="1"/>
</dbReference>
<dbReference type="PANTHER" id="PTHR47867">
    <property type="entry name" value="ADENINE NUCLEOTIDE ALPHA HYDROLASES-LIKE SUPERFAMILY PROTEIN"/>
    <property type="match status" value="1"/>
</dbReference>
<feature type="domain" description="UspA" evidence="1">
    <location>
        <begin position="51"/>
        <end position="220"/>
    </location>
</feature>
<comment type="caution">
    <text evidence="2">The sequence shown here is derived from an EMBL/GenBank/DDBJ whole genome shotgun (WGS) entry which is preliminary data.</text>
</comment>
<dbReference type="PANTHER" id="PTHR47867:SF1">
    <property type="entry name" value="ADENINE NUCLEOTIDE ALPHA HYDROLASES-LIKE SUPERFAMILY PROTEIN"/>
    <property type="match status" value="1"/>
</dbReference>
<dbReference type="EMBL" id="CAMAPE010000045">
    <property type="protein sequence ID" value="CAH9103796.1"/>
    <property type="molecule type" value="Genomic_DNA"/>
</dbReference>
<dbReference type="OrthoDB" id="786029at2759"/>
<gene>
    <name evidence="2" type="ORF">CEURO_LOCUS16276</name>
</gene>
<sequence>MQRFHPLILYTINQEKNQTWRRWTVVPGIVDGGTVVKHCLIMEGVAAPSQRKVMVVADPTRESAAALEYALSHAILENDTLYLLHIENPNAWRNQIGSFFKWPPSSASNRTATSDGGAAALGLSGGPHVEVDFLESMKRACEVAQTKMAVHAERVAIMDGKDKASVILSQCSTLGIDLLIIGQRRTLSNAILGPKRSGRGSLKGLDTAEYLIENSKCTCVGVQRKGQNAGYILNTKTHKNFWLLA</sequence>
<protein>
    <recommendedName>
        <fullName evidence="1">UspA domain-containing protein</fullName>
    </recommendedName>
</protein>
<reference evidence="2" key="1">
    <citation type="submission" date="2022-07" db="EMBL/GenBank/DDBJ databases">
        <authorList>
            <person name="Macas J."/>
            <person name="Novak P."/>
            <person name="Neumann P."/>
        </authorList>
    </citation>
    <scope>NUCLEOTIDE SEQUENCE</scope>
</reference>
<proteinExistence type="predicted"/>
<dbReference type="InterPro" id="IPR014729">
    <property type="entry name" value="Rossmann-like_a/b/a_fold"/>
</dbReference>
<name>A0A9P1EGD7_CUSEU</name>
<dbReference type="AlphaFoldDB" id="A0A9P1EGD7"/>
<evidence type="ECO:0000313" key="2">
    <source>
        <dbReference type="EMBL" id="CAH9103796.1"/>
    </source>
</evidence>
<dbReference type="Proteomes" id="UP001152484">
    <property type="component" value="Unassembled WGS sequence"/>
</dbReference>